<feature type="domain" description="Ribosomal protein L9" evidence="8">
    <location>
        <begin position="13"/>
        <end position="40"/>
    </location>
</feature>
<dbReference type="EMBL" id="LR590484">
    <property type="protein sequence ID" value="VTR30138.1"/>
    <property type="molecule type" value="Genomic_DNA"/>
</dbReference>
<dbReference type="SUPFAM" id="SSF55658">
    <property type="entry name" value="L9 N-domain-like"/>
    <property type="match status" value="1"/>
</dbReference>
<evidence type="ECO:0000313" key="9">
    <source>
        <dbReference type="EMBL" id="MEZ0450049.1"/>
    </source>
</evidence>
<evidence type="ECO:0000313" key="11">
    <source>
        <dbReference type="Proteomes" id="UP000308196"/>
    </source>
</evidence>
<dbReference type="InterPro" id="IPR000244">
    <property type="entry name" value="Ribosomal_bL9"/>
</dbReference>
<evidence type="ECO:0000256" key="2">
    <source>
        <dbReference type="ARBA" id="ARBA00022730"/>
    </source>
</evidence>
<organism evidence="10 11">
    <name type="scientific">Sphingobacterium thalpophilum</name>
    <dbReference type="NCBI Taxonomy" id="259"/>
    <lineage>
        <taxon>Bacteria</taxon>
        <taxon>Pseudomonadati</taxon>
        <taxon>Bacteroidota</taxon>
        <taxon>Sphingobacteriia</taxon>
        <taxon>Sphingobacteriales</taxon>
        <taxon>Sphingobacteriaceae</taxon>
        <taxon>Sphingobacterium</taxon>
    </lineage>
</organism>
<keyword evidence="12" id="KW-1185">Reference proteome</keyword>
<dbReference type="EMBL" id="JBEOQB010000001">
    <property type="protein sequence ID" value="MEZ0450049.1"/>
    <property type="molecule type" value="Genomic_DNA"/>
</dbReference>
<evidence type="ECO:0000259" key="8">
    <source>
        <dbReference type="PROSITE" id="PS00651"/>
    </source>
</evidence>
<dbReference type="Proteomes" id="UP000308196">
    <property type="component" value="Chromosome"/>
</dbReference>
<dbReference type="Pfam" id="PF01281">
    <property type="entry name" value="Ribosomal_L9_N"/>
    <property type="match status" value="1"/>
</dbReference>
<accession>A0A4V6KPJ7</accession>
<dbReference type="KEGG" id="stha:NCTC11429_00581"/>
<name>A0A4V6KPJ7_9SPHI</name>
<sequence length="147" mass="16238">MEVILKQDIKGLGEQNDIVNVKPGFGRNYLIPQGFAIQATESAKKVLAENIKQAQFKQEKIKKDATELAGKLESVKLSIGAKAGESGKIFGKVNSIQISDALKAKGFDVDRRRITFEVEPKELGEYIANLNLHKEVKVQVPFEVVAE</sequence>
<dbReference type="GO" id="GO:0005840">
    <property type="term" value="C:ribosome"/>
    <property type="evidence" value="ECO:0007669"/>
    <property type="project" value="UniProtKB-KW"/>
</dbReference>
<dbReference type="AlphaFoldDB" id="A0A4V6KPJ7"/>
<evidence type="ECO:0000256" key="4">
    <source>
        <dbReference type="ARBA" id="ARBA00022980"/>
    </source>
</evidence>
<dbReference type="InterPro" id="IPR020594">
    <property type="entry name" value="Ribosomal_bL9_bac/chp"/>
</dbReference>
<keyword evidence="4 7" id="KW-0689">Ribosomal protein</keyword>
<dbReference type="InterPro" id="IPR020070">
    <property type="entry name" value="Ribosomal_bL9_N"/>
</dbReference>
<dbReference type="InterPro" id="IPR036935">
    <property type="entry name" value="Ribosomal_bL9_N_sf"/>
</dbReference>
<dbReference type="GO" id="GO:0003735">
    <property type="term" value="F:structural constituent of ribosome"/>
    <property type="evidence" value="ECO:0007669"/>
    <property type="project" value="InterPro"/>
</dbReference>
<dbReference type="InterPro" id="IPR036791">
    <property type="entry name" value="Ribosomal_bL9_C_sf"/>
</dbReference>
<evidence type="ECO:0000256" key="1">
    <source>
        <dbReference type="ARBA" id="ARBA00010605"/>
    </source>
</evidence>
<dbReference type="STRING" id="1123265.GCA_000686625_04780"/>
<dbReference type="NCBIfam" id="TIGR00158">
    <property type="entry name" value="L9"/>
    <property type="match status" value="1"/>
</dbReference>
<reference evidence="9 12" key="2">
    <citation type="submission" date="2024-06" db="EMBL/GenBank/DDBJ databases">
        <title>Soil Sphingobacterium thalpophilum.</title>
        <authorList>
            <person name="Yang J."/>
            <person name="Li J."/>
        </authorList>
    </citation>
    <scope>NUCLEOTIDE SEQUENCE [LARGE SCALE GENOMIC DNA]</scope>
    <source>
        <strain evidence="9 12">22g91tb</strain>
    </source>
</reference>
<gene>
    <name evidence="7 10" type="primary">rplI</name>
    <name evidence="9" type="ORF">ABTW24_00320</name>
    <name evidence="10" type="ORF">NCTC11429_00581</name>
</gene>
<dbReference type="Gene3D" id="3.10.430.100">
    <property type="entry name" value="Ribosomal protein L9, C-terminal domain"/>
    <property type="match status" value="1"/>
</dbReference>
<evidence type="ECO:0000256" key="7">
    <source>
        <dbReference type="HAMAP-Rule" id="MF_00503"/>
    </source>
</evidence>
<dbReference type="GO" id="GO:0006412">
    <property type="term" value="P:translation"/>
    <property type="evidence" value="ECO:0007669"/>
    <property type="project" value="UniProtKB-UniRule"/>
</dbReference>
<dbReference type="PROSITE" id="PS00651">
    <property type="entry name" value="RIBOSOMAL_L9"/>
    <property type="match status" value="1"/>
</dbReference>
<keyword evidence="2 7" id="KW-0699">rRNA-binding</keyword>
<dbReference type="Pfam" id="PF03948">
    <property type="entry name" value="Ribosomal_L9_C"/>
    <property type="match status" value="1"/>
</dbReference>
<protein>
    <recommendedName>
        <fullName evidence="6 7">Large ribosomal subunit protein bL9</fullName>
    </recommendedName>
</protein>
<evidence type="ECO:0000256" key="3">
    <source>
        <dbReference type="ARBA" id="ARBA00022884"/>
    </source>
</evidence>
<dbReference type="HAMAP" id="MF_00503">
    <property type="entry name" value="Ribosomal_bL9"/>
    <property type="match status" value="1"/>
</dbReference>
<dbReference type="InterPro" id="IPR009027">
    <property type="entry name" value="Ribosomal_bL9/RNase_H1_N"/>
</dbReference>
<dbReference type="SUPFAM" id="SSF55653">
    <property type="entry name" value="Ribosomal protein L9 C-domain"/>
    <property type="match status" value="1"/>
</dbReference>
<dbReference type="GO" id="GO:1990904">
    <property type="term" value="C:ribonucleoprotein complex"/>
    <property type="evidence" value="ECO:0007669"/>
    <property type="project" value="UniProtKB-KW"/>
</dbReference>
<dbReference type="GO" id="GO:0019843">
    <property type="term" value="F:rRNA binding"/>
    <property type="evidence" value="ECO:0007669"/>
    <property type="project" value="UniProtKB-UniRule"/>
</dbReference>
<dbReference type="GeneID" id="78461388"/>
<proteinExistence type="inferred from homology"/>
<dbReference type="PANTHER" id="PTHR21368">
    <property type="entry name" value="50S RIBOSOMAL PROTEIN L9"/>
    <property type="match status" value="1"/>
</dbReference>
<evidence type="ECO:0000313" key="10">
    <source>
        <dbReference type="EMBL" id="VTR30138.1"/>
    </source>
</evidence>
<dbReference type="InterPro" id="IPR020069">
    <property type="entry name" value="Ribosomal_bL9_C"/>
</dbReference>
<evidence type="ECO:0000313" key="12">
    <source>
        <dbReference type="Proteomes" id="UP001566204"/>
    </source>
</evidence>
<reference evidence="10 11" key="1">
    <citation type="submission" date="2019-05" db="EMBL/GenBank/DDBJ databases">
        <authorList>
            <consortium name="Pathogen Informatics"/>
        </authorList>
    </citation>
    <scope>NUCLEOTIDE SEQUENCE [LARGE SCALE GENOMIC DNA]</scope>
    <source>
        <strain evidence="10 11">NCTC11429</strain>
    </source>
</reference>
<dbReference type="RefSeq" id="WP_028071346.1">
    <property type="nucleotide sequence ID" value="NZ_CP141191.1"/>
</dbReference>
<keyword evidence="3 7" id="KW-0694">RNA-binding</keyword>
<evidence type="ECO:0000256" key="5">
    <source>
        <dbReference type="ARBA" id="ARBA00023274"/>
    </source>
</evidence>
<dbReference type="Proteomes" id="UP001566204">
    <property type="component" value="Unassembled WGS sequence"/>
</dbReference>
<comment type="function">
    <text evidence="7">Binds to the 23S rRNA.</text>
</comment>
<dbReference type="Gene3D" id="3.40.5.10">
    <property type="entry name" value="Ribosomal protein L9, N-terminal domain"/>
    <property type="match status" value="1"/>
</dbReference>
<evidence type="ECO:0000256" key="6">
    <source>
        <dbReference type="ARBA" id="ARBA00035292"/>
    </source>
</evidence>
<keyword evidence="5 7" id="KW-0687">Ribonucleoprotein</keyword>
<comment type="similarity">
    <text evidence="1 7">Belongs to the bacterial ribosomal protein bL9 family.</text>
</comment>